<reference evidence="2" key="1">
    <citation type="submission" date="2023-07" db="EMBL/GenBank/DDBJ databases">
        <title>A chromosome-level genome assembly of Lolium multiflorum.</title>
        <authorList>
            <person name="Chen Y."/>
            <person name="Copetti D."/>
            <person name="Kolliker R."/>
            <person name="Studer B."/>
        </authorList>
    </citation>
    <scope>NUCLEOTIDE SEQUENCE</scope>
    <source>
        <strain evidence="2">02402/16</strain>
        <tissue evidence="2">Leaf</tissue>
    </source>
</reference>
<name>A0AAD8SEY5_LOLMU</name>
<dbReference type="InterPro" id="IPR040404">
    <property type="entry name" value="Phylloplanin-like"/>
</dbReference>
<evidence type="ECO:0008006" key="4">
    <source>
        <dbReference type="Google" id="ProtNLM"/>
    </source>
</evidence>
<dbReference type="Pfam" id="PF01190">
    <property type="entry name" value="Pollen_Ole_e_1"/>
    <property type="match status" value="1"/>
</dbReference>
<sequence>MATKSLFLSALLLVAVGMAPHGAEADTQLPLGIISGIVPCSAGSSINVAAVPVFPNAAVQVVCGGTVVGAAKTDDSGAFTINLRMLSTQLLTSLLQKECKVVVVTPLAACNVSLASVTGTLAATVQILGADSGSSGLGGLGGLGGLIGLIGQIIGGVVGGVLNIATAPFSVI</sequence>
<proteinExistence type="predicted"/>
<gene>
    <name evidence="2" type="ORF">QYE76_067991</name>
</gene>
<accession>A0AAD8SEY5</accession>
<dbReference type="AlphaFoldDB" id="A0AAD8SEY5"/>
<dbReference type="Proteomes" id="UP001231189">
    <property type="component" value="Unassembled WGS sequence"/>
</dbReference>
<evidence type="ECO:0000313" key="2">
    <source>
        <dbReference type="EMBL" id="KAK1650186.1"/>
    </source>
</evidence>
<keyword evidence="3" id="KW-1185">Reference proteome</keyword>
<protein>
    <recommendedName>
        <fullName evidence="4">Phylloplanin</fullName>
    </recommendedName>
</protein>
<dbReference type="PANTHER" id="PTHR34458">
    <property type="entry name" value="POLLEN OLE E 1 ALLERGEN AND EXTENSIN FAMILY PROTEIN-RELATED"/>
    <property type="match status" value="1"/>
</dbReference>
<feature type="chain" id="PRO_5041911415" description="Phylloplanin" evidence="1">
    <location>
        <begin position="26"/>
        <end position="172"/>
    </location>
</feature>
<dbReference type="PANTHER" id="PTHR34458:SF5">
    <property type="entry name" value="POLLEN OLE E 1 ALLERGEN AND EXTENSIN FAMILY PROTEIN"/>
    <property type="match status" value="1"/>
</dbReference>
<evidence type="ECO:0000256" key="1">
    <source>
        <dbReference type="SAM" id="SignalP"/>
    </source>
</evidence>
<comment type="caution">
    <text evidence="2">The sequence shown here is derived from an EMBL/GenBank/DDBJ whole genome shotgun (WGS) entry which is preliminary data.</text>
</comment>
<feature type="signal peptide" evidence="1">
    <location>
        <begin position="1"/>
        <end position="25"/>
    </location>
</feature>
<dbReference type="EMBL" id="JAUUTY010000004">
    <property type="protein sequence ID" value="KAK1650186.1"/>
    <property type="molecule type" value="Genomic_DNA"/>
</dbReference>
<organism evidence="2 3">
    <name type="scientific">Lolium multiflorum</name>
    <name type="common">Italian ryegrass</name>
    <name type="synonym">Lolium perenne subsp. multiflorum</name>
    <dbReference type="NCBI Taxonomy" id="4521"/>
    <lineage>
        <taxon>Eukaryota</taxon>
        <taxon>Viridiplantae</taxon>
        <taxon>Streptophyta</taxon>
        <taxon>Embryophyta</taxon>
        <taxon>Tracheophyta</taxon>
        <taxon>Spermatophyta</taxon>
        <taxon>Magnoliopsida</taxon>
        <taxon>Liliopsida</taxon>
        <taxon>Poales</taxon>
        <taxon>Poaceae</taxon>
        <taxon>BOP clade</taxon>
        <taxon>Pooideae</taxon>
        <taxon>Poodae</taxon>
        <taxon>Poeae</taxon>
        <taxon>Poeae Chloroplast Group 2 (Poeae type)</taxon>
        <taxon>Loliodinae</taxon>
        <taxon>Loliinae</taxon>
        <taxon>Lolium</taxon>
    </lineage>
</organism>
<keyword evidence="1" id="KW-0732">Signal</keyword>
<evidence type="ECO:0000313" key="3">
    <source>
        <dbReference type="Proteomes" id="UP001231189"/>
    </source>
</evidence>